<dbReference type="Proteomes" id="UP000036932">
    <property type="component" value="Unassembled WGS sequence"/>
</dbReference>
<evidence type="ECO:0000256" key="6">
    <source>
        <dbReference type="SAM" id="Phobius"/>
    </source>
</evidence>
<dbReference type="Pfam" id="PF02361">
    <property type="entry name" value="CbiQ"/>
    <property type="match status" value="1"/>
</dbReference>
<dbReference type="AlphaFoldDB" id="A0A0M1P694"/>
<feature type="transmembrane region" description="Helical" evidence="6">
    <location>
        <begin position="73"/>
        <end position="92"/>
    </location>
</feature>
<keyword evidence="5 6" id="KW-0472">Membrane</keyword>
<evidence type="ECO:0000256" key="4">
    <source>
        <dbReference type="ARBA" id="ARBA00022989"/>
    </source>
</evidence>
<dbReference type="EMBL" id="LIUT01000001">
    <property type="protein sequence ID" value="KOR89564.1"/>
    <property type="molecule type" value="Genomic_DNA"/>
</dbReference>
<gene>
    <name evidence="7" type="ORF">AM231_10725</name>
</gene>
<evidence type="ECO:0000256" key="1">
    <source>
        <dbReference type="ARBA" id="ARBA00004141"/>
    </source>
</evidence>
<evidence type="ECO:0000256" key="3">
    <source>
        <dbReference type="ARBA" id="ARBA00022692"/>
    </source>
</evidence>
<keyword evidence="4 6" id="KW-1133">Transmembrane helix</keyword>
<name>A0A0M1P694_9BACL</name>
<dbReference type="OrthoDB" id="8075495at2"/>
<feature type="transmembrane region" description="Helical" evidence="6">
    <location>
        <begin position="26"/>
        <end position="53"/>
    </location>
</feature>
<dbReference type="CDD" id="cd16914">
    <property type="entry name" value="EcfT"/>
    <property type="match status" value="1"/>
</dbReference>
<dbReference type="InterPro" id="IPR051611">
    <property type="entry name" value="ECF_transporter_component"/>
</dbReference>
<comment type="caution">
    <text evidence="7">The sequence shown here is derived from an EMBL/GenBank/DDBJ whole genome shotgun (WGS) entry which is preliminary data.</text>
</comment>
<comment type="subcellular location">
    <subcellularLocation>
        <location evidence="1">Membrane</location>
        <topology evidence="1">Multi-pass membrane protein</topology>
    </subcellularLocation>
</comment>
<feature type="transmembrane region" description="Helical" evidence="6">
    <location>
        <begin position="246"/>
        <end position="265"/>
    </location>
</feature>
<evidence type="ECO:0000313" key="8">
    <source>
        <dbReference type="Proteomes" id="UP000036932"/>
    </source>
</evidence>
<proteinExistence type="predicted"/>
<keyword evidence="8" id="KW-1185">Reference proteome</keyword>
<keyword evidence="2" id="KW-1003">Cell membrane</keyword>
<protein>
    <submittedName>
        <fullName evidence="7">Cobalt transport family protein</fullName>
    </submittedName>
</protein>
<evidence type="ECO:0000256" key="2">
    <source>
        <dbReference type="ARBA" id="ARBA00022475"/>
    </source>
</evidence>
<accession>A0A0M1P694</accession>
<organism evidence="7 8">
    <name type="scientific">Paenibacillus solani</name>
    <dbReference type="NCBI Taxonomy" id="1705565"/>
    <lineage>
        <taxon>Bacteria</taxon>
        <taxon>Bacillati</taxon>
        <taxon>Bacillota</taxon>
        <taxon>Bacilli</taxon>
        <taxon>Bacillales</taxon>
        <taxon>Paenibacillaceae</taxon>
        <taxon>Paenibacillus</taxon>
    </lineage>
</organism>
<evidence type="ECO:0000256" key="5">
    <source>
        <dbReference type="ARBA" id="ARBA00023136"/>
    </source>
</evidence>
<dbReference type="PANTHER" id="PTHR34857">
    <property type="entry name" value="SLL0384 PROTEIN"/>
    <property type="match status" value="1"/>
</dbReference>
<sequence>MANTVLIGQYVETHSLFHRLDPRTKLIGIFVILLSFLLLESLLSYVFATVFVAGLLILSKIPAHVVWRGLKPILFILSFTFIYHVIFTKGTVIWSWSFFELTQEGLYNGIRFVWRIVLLVLLASVLTLTTKPLTLAHGLEKLLSPLSKLNVPVEQFSLMIVIAIRFIPTIQQELDRILLAQKARGFDIPSLSLPKRVMSYIPILVPLLFTTIQRAEQLTYAIDARAYGNGRGRIRFKQQELRRIDYQVWGIAILIALIPLLLKIAGI</sequence>
<keyword evidence="3 6" id="KW-0812">Transmembrane</keyword>
<reference evidence="8" key="1">
    <citation type="submission" date="2015-08" db="EMBL/GenBank/DDBJ databases">
        <title>Genome sequencing project for genomic taxonomy and phylogenomics of Bacillus-like bacteria.</title>
        <authorList>
            <person name="Liu B."/>
            <person name="Wang J."/>
            <person name="Zhu Y."/>
            <person name="Liu G."/>
            <person name="Chen Q."/>
            <person name="Chen Z."/>
            <person name="Lan J."/>
            <person name="Che J."/>
            <person name="Ge C."/>
            <person name="Shi H."/>
            <person name="Pan Z."/>
            <person name="Liu X."/>
        </authorList>
    </citation>
    <scope>NUCLEOTIDE SEQUENCE [LARGE SCALE GENOMIC DNA]</scope>
    <source>
        <strain evidence="8">FJAT-22460</strain>
    </source>
</reference>
<dbReference type="InterPro" id="IPR003339">
    <property type="entry name" value="ABC/ECF_trnsptr_transmembrane"/>
</dbReference>
<dbReference type="PANTHER" id="PTHR34857:SF2">
    <property type="entry name" value="SLL0384 PROTEIN"/>
    <property type="match status" value="1"/>
</dbReference>
<feature type="transmembrane region" description="Helical" evidence="6">
    <location>
        <begin position="112"/>
        <end position="129"/>
    </location>
</feature>
<evidence type="ECO:0000313" key="7">
    <source>
        <dbReference type="EMBL" id="KOR89564.1"/>
    </source>
</evidence>
<dbReference type="RefSeq" id="WP_054402602.1">
    <property type="nucleotide sequence ID" value="NZ_LIUT01000001.1"/>
</dbReference>
<dbReference type="PATRIC" id="fig|1705565.3.peg.4140"/>
<dbReference type="GO" id="GO:0005886">
    <property type="term" value="C:plasma membrane"/>
    <property type="evidence" value="ECO:0007669"/>
    <property type="project" value="UniProtKB-ARBA"/>
</dbReference>